<evidence type="ECO:0000313" key="1">
    <source>
        <dbReference type="EMBL" id="KAK5771656.1"/>
    </source>
</evidence>
<protein>
    <submittedName>
        <fullName evidence="1">Uncharacterized protein</fullName>
    </submittedName>
</protein>
<dbReference type="PANTHER" id="PTHR34676:SF8">
    <property type="entry name" value="TRANSMEMBRANE PROTEIN"/>
    <property type="match status" value="1"/>
</dbReference>
<evidence type="ECO:0000313" key="2">
    <source>
        <dbReference type="Proteomes" id="UP001358586"/>
    </source>
</evidence>
<dbReference type="EMBL" id="JARKNE010000013">
    <property type="protein sequence ID" value="KAK5771656.1"/>
    <property type="molecule type" value="Genomic_DNA"/>
</dbReference>
<accession>A0ABR0MES0</accession>
<reference evidence="1 2" key="1">
    <citation type="submission" date="2023-03" db="EMBL/GenBank/DDBJ databases">
        <title>WGS of Gossypium arboreum.</title>
        <authorList>
            <person name="Yu D."/>
        </authorList>
    </citation>
    <scope>NUCLEOTIDE SEQUENCE [LARGE SCALE GENOMIC DNA]</scope>
    <source>
        <tissue evidence="1">Leaf</tissue>
    </source>
</reference>
<dbReference type="PANTHER" id="PTHR34676">
    <property type="entry name" value="DUF4219 DOMAIN-CONTAINING PROTEIN-RELATED"/>
    <property type="match status" value="1"/>
</dbReference>
<dbReference type="Proteomes" id="UP001358586">
    <property type="component" value="Chromosome 13"/>
</dbReference>
<sequence length="95" mass="11133">MRPHLFNGSNYSYRKTRMKLFIQTNNYEVWRIITNGSLIPMKRVEGVIIPKEEGEWDNNDSIKIQLNAKAMYTLFCTLGANEYNRISLCNNAKEI</sequence>
<name>A0ABR0MES0_GOSAR</name>
<comment type="caution">
    <text evidence="1">The sequence shown here is derived from an EMBL/GenBank/DDBJ whole genome shotgun (WGS) entry which is preliminary data.</text>
</comment>
<keyword evidence="2" id="KW-1185">Reference proteome</keyword>
<gene>
    <name evidence="1" type="ORF">PVK06_047889</name>
</gene>
<proteinExistence type="predicted"/>
<organism evidence="1 2">
    <name type="scientific">Gossypium arboreum</name>
    <name type="common">Tree cotton</name>
    <name type="synonym">Gossypium nanking</name>
    <dbReference type="NCBI Taxonomy" id="29729"/>
    <lineage>
        <taxon>Eukaryota</taxon>
        <taxon>Viridiplantae</taxon>
        <taxon>Streptophyta</taxon>
        <taxon>Embryophyta</taxon>
        <taxon>Tracheophyta</taxon>
        <taxon>Spermatophyta</taxon>
        <taxon>Magnoliopsida</taxon>
        <taxon>eudicotyledons</taxon>
        <taxon>Gunneridae</taxon>
        <taxon>Pentapetalae</taxon>
        <taxon>rosids</taxon>
        <taxon>malvids</taxon>
        <taxon>Malvales</taxon>
        <taxon>Malvaceae</taxon>
        <taxon>Malvoideae</taxon>
        <taxon>Gossypium</taxon>
    </lineage>
</organism>